<dbReference type="KEGG" id="msk:MSUIS_03810"/>
<proteinExistence type="predicted"/>
<name>F0V3Q2_MYCS3</name>
<sequence length="140" mass="16359">MPTVVLVSTFSAVFLFWIILEVSRTKTTPLIWDLLVKKLDHRWVQWRKGFIICSQCPYYTKYSVLAGHTSPEGKGYYVEKSCQLSFCLSIRNKIKPIKLFEGDVVLVLCSNPIFDKWKVFRIVKLNSAQFEQKNYSNIQN</sequence>
<dbReference type="EMBL" id="FQ790233">
    <property type="protein sequence ID" value="CBZ40474.1"/>
    <property type="molecule type" value="Genomic_DNA"/>
</dbReference>
<protein>
    <submittedName>
        <fullName evidence="1">Uncharacterized protein</fullName>
    </submittedName>
</protein>
<dbReference type="RefSeq" id="WP_013609077.1">
    <property type="nucleotide sequence ID" value="NC_015153.1"/>
</dbReference>
<evidence type="ECO:0000313" key="1">
    <source>
        <dbReference type="EMBL" id="CBZ40474.1"/>
    </source>
</evidence>
<dbReference type="AlphaFoldDB" id="F0V3Q2"/>
<reference evidence="1 2" key="1">
    <citation type="journal article" date="2011" name="J. Bacteriol.">
        <title>Complete genome sequence of the hemotrophic Mycoplasma suis strain KI3806.</title>
        <authorList>
            <person name="Oehlerking J."/>
            <person name="Kube M."/>
            <person name="Felder K.M."/>
            <person name="Matter D."/>
            <person name="Wittenbrink M.M."/>
            <person name="Schwarzenbach S."/>
            <person name="Kramer M.M."/>
            <person name="Hoelzle K."/>
            <person name="Hoelzle L.E."/>
        </authorList>
    </citation>
    <scope>NUCLEOTIDE SEQUENCE [LARGE SCALE GENOMIC DNA]</scope>
    <source>
        <strain evidence="2">KI_3806</strain>
    </source>
</reference>
<gene>
    <name evidence="1" type="ORF">MSUIS_03810</name>
</gene>
<dbReference type="Proteomes" id="UP000008645">
    <property type="component" value="Chromosome"/>
</dbReference>
<evidence type="ECO:0000313" key="2">
    <source>
        <dbReference type="Proteomes" id="UP000008645"/>
    </source>
</evidence>
<accession>F0V3Q2</accession>
<dbReference type="HOGENOM" id="CLU_1832962_0_0_14"/>
<organism evidence="1 2">
    <name type="scientific">Mycoplasma suis (strain KI_3806)</name>
    <dbReference type="NCBI Taxonomy" id="708248"/>
    <lineage>
        <taxon>Bacteria</taxon>
        <taxon>Bacillati</taxon>
        <taxon>Mycoplasmatota</taxon>
        <taxon>Mollicutes</taxon>
        <taxon>Mycoplasmataceae</taxon>
        <taxon>Mycoplasma</taxon>
    </lineage>
</organism>